<dbReference type="GO" id="GO:0016757">
    <property type="term" value="F:glycosyltransferase activity"/>
    <property type="evidence" value="ECO:0007669"/>
    <property type="project" value="UniProtKB-ARBA"/>
</dbReference>
<dbReference type="AlphaFoldDB" id="A0A2S7XTE7"/>
<evidence type="ECO:0000313" key="3">
    <source>
        <dbReference type="Proteomes" id="UP000239936"/>
    </source>
</evidence>
<accession>A0A2S7XTE7</accession>
<keyword evidence="2" id="KW-0808">Transferase</keyword>
<organism evidence="2 3">
    <name type="scientific">Chromatium okenii</name>
    <dbReference type="NCBI Taxonomy" id="61644"/>
    <lineage>
        <taxon>Bacteria</taxon>
        <taxon>Pseudomonadati</taxon>
        <taxon>Pseudomonadota</taxon>
        <taxon>Gammaproteobacteria</taxon>
        <taxon>Chromatiales</taxon>
        <taxon>Chromatiaceae</taxon>
        <taxon>Chromatium</taxon>
    </lineage>
</organism>
<dbReference type="PANTHER" id="PTHR12526:SF630">
    <property type="entry name" value="GLYCOSYLTRANSFERASE"/>
    <property type="match status" value="1"/>
</dbReference>
<dbReference type="EMBL" id="PPGH01000018">
    <property type="protein sequence ID" value="PQJ97014.1"/>
    <property type="molecule type" value="Genomic_DNA"/>
</dbReference>
<gene>
    <name evidence="2" type="ORF">CXB77_03130</name>
</gene>
<keyword evidence="3" id="KW-1185">Reference proteome</keyword>
<dbReference type="SUPFAM" id="SSF53756">
    <property type="entry name" value="UDP-Glycosyltransferase/glycogen phosphorylase"/>
    <property type="match status" value="1"/>
</dbReference>
<dbReference type="PANTHER" id="PTHR12526">
    <property type="entry name" value="GLYCOSYLTRANSFERASE"/>
    <property type="match status" value="1"/>
</dbReference>
<evidence type="ECO:0000259" key="1">
    <source>
        <dbReference type="Pfam" id="PF13439"/>
    </source>
</evidence>
<reference evidence="2 3" key="1">
    <citation type="submission" date="2018-01" db="EMBL/GenBank/DDBJ databases">
        <title>The complete genome sequence of Chromatium okenii LaCa, a purple sulfur bacterium with a turbulent life.</title>
        <authorList>
            <person name="Luedin S.M."/>
            <person name="Liechti N."/>
            <person name="Storelli N."/>
            <person name="Danza F."/>
            <person name="Wittwer M."/>
            <person name="Pothier J.F."/>
            <person name="Tonolla M.A."/>
        </authorList>
    </citation>
    <scope>NUCLEOTIDE SEQUENCE [LARGE SCALE GENOMIC DNA]</scope>
    <source>
        <strain evidence="2 3">LaCa</strain>
    </source>
</reference>
<name>A0A2S7XTE7_9GAMM</name>
<evidence type="ECO:0000313" key="2">
    <source>
        <dbReference type="EMBL" id="PQJ97014.1"/>
    </source>
</evidence>
<dbReference type="OrthoDB" id="9792269at2"/>
<dbReference type="Gene3D" id="3.40.50.2000">
    <property type="entry name" value="Glycogen Phosphorylase B"/>
    <property type="match status" value="2"/>
</dbReference>
<dbReference type="Pfam" id="PF13439">
    <property type="entry name" value="Glyco_transf_4"/>
    <property type="match status" value="1"/>
</dbReference>
<dbReference type="RefSeq" id="WP_105072754.1">
    <property type="nucleotide sequence ID" value="NZ_PPGH01000018.1"/>
</dbReference>
<feature type="domain" description="Glycosyltransferase subfamily 4-like N-terminal" evidence="1">
    <location>
        <begin position="13"/>
        <end position="170"/>
    </location>
</feature>
<dbReference type="Proteomes" id="UP000239936">
    <property type="component" value="Unassembled WGS sequence"/>
</dbReference>
<sequence>MNIAILISDFESGGVERSLTHLATGLTHCGFQVDYLVGNPTHSYLQNLDARVQVYSVTENRAASLSAYLRAQRPAILLTAKLTDDLLAVALRTQLQLNHLRLVTIVGTVLSASVAESSFNPLRNWLKRQRIRKTYQQLDAMVAVSHGVAEDLRQQFGLHTPPIRVLANPIISADLMTLATQPCVHPWLQPNAPPVVLAIGGLRRVKDFPTLLAAFAQLIQQVDARLIILGEGRQRAKLERLAARLGITAQLALPGFVANPFPWLARARVLALSSRREGFGNVLIEALALGTPVVATDCPTGPREALGNGRWGKLVPVGDAAALANALHDSLRDSAARRSQPEAIEPYRVEIASAAYALFLQELMRSERRN</sequence>
<dbReference type="InterPro" id="IPR028098">
    <property type="entry name" value="Glyco_trans_4-like_N"/>
</dbReference>
<protein>
    <submittedName>
        <fullName evidence="2">Glycosyl transferase</fullName>
    </submittedName>
</protein>
<dbReference type="CDD" id="cd03811">
    <property type="entry name" value="GT4_GT28_WabH-like"/>
    <property type="match status" value="1"/>
</dbReference>
<comment type="caution">
    <text evidence="2">The sequence shown here is derived from an EMBL/GenBank/DDBJ whole genome shotgun (WGS) entry which is preliminary data.</text>
</comment>
<dbReference type="Pfam" id="PF13692">
    <property type="entry name" value="Glyco_trans_1_4"/>
    <property type="match status" value="1"/>
</dbReference>
<proteinExistence type="predicted"/>